<dbReference type="SUPFAM" id="SSF49503">
    <property type="entry name" value="Cupredoxins"/>
    <property type="match status" value="1"/>
</dbReference>
<organism evidence="1 2">
    <name type="scientific">Aeromicrobium terrae</name>
    <dbReference type="NCBI Taxonomy" id="2498846"/>
    <lineage>
        <taxon>Bacteria</taxon>
        <taxon>Bacillati</taxon>
        <taxon>Actinomycetota</taxon>
        <taxon>Actinomycetes</taxon>
        <taxon>Propionibacteriales</taxon>
        <taxon>Nocardioidaceae</taxon>
        <taxon>Aeromicrobium</taxon>
    </lineage>
</organism>
<name>A0A5C8NKC3_9ACTN</name>
<evidence type="ECO:0008006" key="3">
    <source>
        <dbReference type="Google" id="ProtNLM"/>
    </source>
</evidence>
<sequence length="118" mass="12356">MRTLIAACAAALVLTGCGSSDGGSSGSSDGPVTVDIAIKDGKVTPQGDRVDVKVGQKVTLHITSDTDEEIHVHSEPEHEYEVKPGDDVEESFTIETPGQVAVEAHHLEATIVQLVVKP</sequence>
<dbReference type="Proteomes" id="UP000321571">
    <property type="component" value="Unassembled WGS sequence"/>
</dbReference>
<keyword evidence="2" id="KW-1185">Reference proteome</keyword>
<dbReference type="RefSeq" id="WP_147684690.1">
    <property type="nucleotide sequence ID" value="NZ_VDUX01000002.1"/>
</dbReference>
<dbReference type="EMBL" id="VDUX01000002">
    <property type="protein sequence ID" value="TXL62219.1"/>
    <property type="molecule type" value="Genomic_DNA"/>
</dbReference>
<comment type="caution">
    <text evidence="1">The sequence shown here is derived from an EMBL/GenBank/DDBJ whole genome shotgun (WGS) entry which is preliminary data.</text>
</comment>
<reference evidence="1 2" key="1">
    <citation type="submission" date="2019-06" db="EMBL/GenBank/DDBJ databases">
        <title>Aeromicrobium sp. nov., isolated from a maize field.</title>
        <authorList>
            <person name="Lin S.-Y."/>
            <person name="Tsai C.-F."/>
            <person name="Young C.-C."/>
        </authorList>
    </citation>
    <scope>NUCLEOTIDE SEQUENCE [LARGE SCALE GENOMIC DNA]</scope>
    <source>
        <strain evidence="1 2">CC-CFT486</strain>
    </source>
</reference>
<dbReference type="OrthoDB" id="3748691at2"/>
<gene>
    <name evidence="1" type="ORF">FHP06_05840</name>
</gene>
<evidence type="ECO:0000313" key="2">
    <source>
        <dbReference type="Proteomes" id="UP000321571"/>
    </source>
</evidence>
<evidence type="ECO:0000313" key="1">
    <source>
        <dbReference type="EMBL" id="TXL62219.1"/>
    </source>
</evidence>
<dbReference type="InterPro" id="IPR008972">
    <property type="entry name" value="Cupredoxin"/>
</dbReference>
<dbReference type="PROSITE" id="PS51257">
    <property type="entry name" value="PROKAR_LIPOPROTEIN"/>
    <property type="match status" value="1"/>
</dbReference>
<protein>
    <recommendedName>
        <fullName evidence="3">EfeO-type cupredoxin-like domain-containing protein</fullName>
    </recommendedName>
</protein>
<accession>A0A5C8NKC3</accession>
<dbReference type="Gene3D" id="2.60.40.420">
    <property type="entry name" value="Cupredoxins - blue copper proteins"/>
    <property type="match status" value="1"/>
</dbReference>
<proteinExistence type="predicted"/>
<dbReference type="AlphaFoldDB" id="A0A5C8NKC3"/>